<gene>
    <name evidence="1" type="ORF">L1994_04565</name>
</gene>
<accession>A0AAF0FTN7</accession>
<protein>
    <submittedName>
        <fullName evidence="1">UPF0058 family protein</fullName>
    </submittedName>
</protein>
<dbReference type="AlphaFoldDB" id="A0AAF0FTN7"/>
<dbReference type="Pfam" id="PF01893">
    <property type="entry name" value="UPF0058"/>
    <property type="match status" value="1"/>
</dbReference>
<dbReference type="Proteomes" id="UP001218895">
    <property type="component" value="Chromosome"/>
</dbReference>
<dbReference type="InterPro" id="IPR002753">
    <property type="entry name" value="UPF0058"/>
</dbReference>
<dbReference type="EMBL" id="CP091092">
    <property type="protein sequence ID" value="WFN37966.1"/>
    <property type="molecule type" value="Genomic_DNA"/>
</dbReference>
<reference evidence="1" key="1">
    <citation type="submission" date="2022-01" db="EMBL/GenBank/DDBJ databases">
        <title>Complete genome of Methanomicrobium antiquum DSM 21220.</title>
        <authorList>
            <person name="Chen S.-C."/>
            <person name="You Y.-T."/>
            <person name="Zhou Y.-Z."/>
            <person name="Lai M.-C."/>
        </authorList>
    </citation>
    <scope>NUCLEOTIDE SEQUENCE</scope>
    <source>
        <strain evidence="1">DSM 21220</strain>
    </source>
</reference>
<evidence type="ECO:0000313" key="1">
    <source>
        <dbReference type="EMBL" id="WFN37966.1"/>
    </source>
</evidence>
<organism evidence="1 2">
    <name type="scientific">Methanomicrobium antiquum</name>
    <dbReference type="NCBI Taxonomy" id="487686"/>
    <lineage>
        <taxon>Archaea</taxon>
        <taxon>Methanobacteriati</taxon>
        <taxon>Methanobacteriota</taxon>
        <taxon>Stenosarchaea group</taxon>
        <taxon>Methanomicrobia</taxon>
        <taxon>Methanomicrobiales</taxon>
        <taxon>Methanomicrobiaceae</taxon>
        <taxon>Methanomicrobium</taxon>
    </lineage>
</organism>
<evidence type="ECO:0000313" key="2">
    <source>
        <dbReference type="Proteomes" id="UP001218895"/>
    </source>
</evidence>
<dbReference type="Gene3D" id="1.20.1270.110">
    <property type="entry name" value="Uncharacterised protein family UPF0058"/>
    <property type="match status" value="1"/>
</dbReference>
<proteinExistence type="predicted"/>
<name>A0AAF0FTN7_9EURY</name>
<dbReference type="SUPFAM" id="SSF140371">
    <property type="entry name" value="Vng1086c-like"/>
    <property type="match status" value="1"/>
</dbReference>
<keyword evidence="2" id="KW-1185">Reference proteome</keyword>
<dbReference type="InterPro" id="IPR036519">
    <property type="entry name" value="UPF0058_sf"/>
</dbReference>
<sequence>MLLIQVKKYYESIDNEEIVTGKYNKLNISPVHIHKNKICHKEAILTLGEELVGYIQHNHVPAVEYASGAGSEEVAVEN</sequence>
<dbReference type="KEGG" id="manq:L1994_04565"/>